<evidence type="ECO:0000256" key="1">
    <source>
        <dbReference type="SAM" id="SignalP"/>
    </source>
</evidence>
<dbReference type="RefSeq" id="WP_014787452.1">
    <property type="nucleotide sequence ID" value="NC_018014.1"/>
</dbReference>
<dbReference type="OrthoDB" id="114100at2"/>
<keyword evidence="3" id="KW-1185">Reference proteome</keyword>
<proteinExistence type="predicted"/>
<dbReference type="EMBL" id="CP003379">
    <property type="protein sequence ID" value="AFL90192.1"/>
    <property type="molecule type" value="Genomic_DNA"/>
</dbReference>
<protein>
    <submittedName>
        <fullName evidence="2">Uncharacterized protein</fullName>
    </submittedName>
</protein>
<dbReference type="STRING" id="926566.Terro_3984"/>
<evidence type="ECO:0000313" key="3">
    <source>
        <dbReference type="Proteomes" id="UP000006056"/>
    </source>
</evidence>
<organism evidence="2 3">
    <name type="scientific">Terriglobus roseus (strain DSM 18391 / NRRL B-41598 / KBS 63)</name>
    <dbReference type="NCBI Taxonomy" id="926566"/>
    <lineage>
        <taxon>Bacteria</taxon>
        <taxon>Pseudomonadati</taxon>
        <taxon>Acidobacteriota</taxon>
        <taxon>Terriglobia</taxon>
        <taxon>Terriglobales</taxon>
        <taxon>Acidobacteriaceae</taxon>
        <taxon>Terriglobus</taxon>
    </lineage>
</organism>
<accession>I3ZLS4</accession>
<dbReference type="Proteomes" id="UP000006056">
    <property type="component" value="Chromosome"/>
</dbReference>
<name>I3ZLS4_TERRK</name>
<keyword evidence="1" id="KW-0732">Signal</keyword>
<evidence type="ECO:0000313" key="2">
    <source>
        <dbReference type="EMBL" id="AFL90192.1"/>
    </source>
</evidence>
<gene>
    <name evidence="2" type="ordered locus">Terro_3984</name>
</gene>
<dbReference type="HOGENOM" id="CLU_070775_0_0_0"/>
<sequence>MTRSLSFAALLAFAPLLAAQAVPAPAPATLQIAAVETPILLPADAGTISSSLPDAPSAVATAAPAPDAPAFAAPAFDFGQAPSGVGVGPVAPRFATIILPGQTSVPLHGMEKVVYGLHDSFNLTQLIGVTVSAGWSHLIDSQPHYGTNMEAFGKREGAAALRSTVQTMATDALFSPMFHDDPRYYALGDGHRFVNRVFYAASRVVVTRSSYSMKNKVNVPLLLGYGATAGLNNVYYPDQDRGASNTMQNWGTSLVGAALGFEVSEFLDDALKLVHIRK</sequence>
<dbReference type="AlphaFoldDB" id="I3ZLS4"/>
<feature type="signal peptide" evidence="1">
    <location>
        <begin position="1"/>
        <end position="18"/>
    </location>
</feature>
<reference evidence="2 3" key="1">
    <citation type="submission" date="2012-06" db="EMBL/GenBank/DDBJ databases">
        <title>Complete genome of Terriglobus roseus DSM 18391.</title>
        <authorList>
            <consortium name="US DOE Joint Genome Institute (JGI-PGF)"/>
            <person name="Lucas S."/>
            <person name="Copeland A."/>
            <person name="Lapidus A."/>
            <person name="Glavina del Rio T."/>
            <person name="Dalin E."/>
            <person name="Tice H."/>
            <person name="Bruce D."/>
            <person name="Goodwin L."/>
            <person name="Pitluck S."/>
            <person name="Peters L."/>
            <person name="Mikhailova N."/>
            <person name="Munk A.C.C."/>
            <person name="Kyrpides N."/>
            <person name="Mavromatis K."/>
            <person name="Ivanova N."/>
            <person name="Brettin T."/>
            <person name="Detter J.C."/>
            <person name="Han C."/>
            <person name="Larimer F."/>
            <person name="Land M."/>
            <person name="Hauser L."/>
            <person name="Markowitz V."/>
            <person name="Cheng J.-F."/>
            <person name="Hugenholtz P."/>
            <person name="Woyke T."/>
            <person name="Wu D."/>
            <person name="Brambilla E."/>
            <person name="Klenk H.-P."/>
            <person name="Eisen J.A."/>
        </authorList>
    </citation>
    <scope>NUCLEOTIDE SEQUENCE [LARGE SCALE GENOMIC DNA]</scope>
    <source>
        <strain evidence="3">DSM 18391 / NRRL B-41598 / KBS 63</strain>
    </source>
</reference>
<dbReference type="eggNOG" id="ENOG5032UZB">
    <property type="taxonomic scope" value="Bacteria"/>
</dbReference>
<dbReference type="KEGG" id="trs:Terro_3984"/>
<feature type="chain" id="PRO_5003684842" evidence="1">
    <location>
        <begin position="19"/>
        <end position="278"/>
    </location>
</feature>